<evidence type="ECO:0000313" key="2">
    <source>
        <dbReference type="Proteomes" id="UP000614200"/>
    </source>
</evidence>
<organism evidence="1 2">
    <name type="scientific">Fusibacter ferrireducens</name>
    <dbReference type="NCBI Taxonomy" id="2785058"/>
    <lineage>
        <taxon>Bacteria</taxon>
        <taxon>Bacillati</taxon>
        <taxon>Bacillota</taxon>
        <taxon>Clostridia</taxon>
        <taxon>Eubacteriales</taxon>
        <taxon>Eubacteriales Family XII. Incertae Sedis</taxon>
        <taxon>Fusibacter</taxon>
    </lineage>
</organism>
<evidence type="ECO:0000313" key="1">
    <source>
        <dbReference type="EMBL" id="MBF4695886.1"/>
    </source>
</evidence>
<dbReference type="RefSeq" id="WP_194704122.1">
    <property type="nucleotide sequence ID" value="NZ_JADKNH010000022.1"/>
</dbReference>
<gene>
    <name evidence="1" type="ORF">ISU02_22540</name>
</gene>
<dbReference type="Proteomes" id="UP000614200">
    <property type="component" value="Unassembled WGS sequence"/>
</dbReference>
<keyword evidence="2" id="KW-1185">Reference proteome</keyword>
<comment type="caution">
    <text evidence="1">The sequence shown here is derived from an EMBL/GenBank/DDBJ whole genome shotgun (WGS) entry which is preliminary data.</text>
</comment>
<proteinExistence type="predicted"/>
<dbReference type="EMBL" id="JADKNH010000022">
    <property type="protein sequence ID" value="MBF4695886.1"/>
    <property type="molecule type" value="Genomic_DNA"/>
</dbReference>
<name>A0ABR9ZZU3_9FIRM</name>
<sequence length="188" mass="20933">MSNSVNNPIKNAMNNLNHYNASVSEREVKFDKKDQKIMPGDVVQRIGNIKEGKIIDPENRIDKLKAIYGEKVLKQMGILECESCQSRTYVDGSNDPSVSFKTPTNISPEASEAAVATHEGEHVANEKAKAQSEDREVVSQSVRTFKAICPECGRMYTSGGVTHTTTQNKPKYNEQKQNFQGQLLDIKV</sequence>
<protein>
    <submittedName>
        <fullName evidence="1">Uncharacterized protein</fullName>
    </submittedName>
</protein>
<accession>A0ABR9ZZU3</accession>
<reference evidence="1 2" key="1">
    <citation type="submission" date="2020-11" db="EMBL/GenBank/DDBJ databases">
        <title>Fusibacter basophilias sp. nov.</title>
        <authorList>
            <person name="Qiu D."/>
        </authorList>
    </citation>
    <scope>NUCLEOTIDE SEQUENCE [LARGE SCALE GENOMIC DNA]</scope>
    <source>
        <strain evidence="1 2">Q10-2</strain>
    </source>
</reference>